<dbReference type="InterPro" id="IPR004474">
    <property type="entry name" value="LytR_CpsA_psr"/>
</dbReference>
<dbReference type="PANTHER" id="PTHR33392">
    <property type="entry name" value="POLYISOPRENYL-TEICHOIC ACID--PEPTIDOGLYCAN TEICHOIC ACID TRANSFERASE TAGU"/>
    <property type="match status" value="1"/>
</dbReference>
<dbReference type="Gene3D" id="3.40.630.190">
    <property type="entry name" value="LCP protein"/>
    <property type="match status" value="1"/>
</dbReference>
<dbReference type="EMBL" id="JAFHKS010000044">
    <property type="protein sequence ID" value="MBN3546754.1"/>
    <property type="molecule type" value="Genomic_DNA"/>
</dbReference>
<keyword evidence="3" id="KW-1133">Transmembrane helix</keyword>
<accession>A0ABS2ZJG2</accession>
<gene>
    <name evidence="5" type="ORF">JYA64_15710</name>
</gene>
<dbReference type="InterPro" id="IPR050922">
    <property type="entry name" value="LytR/CpsA/Psr_CW_biosynth"/>
</dbReference>
<keyword evidence="3" id="KW-0472">Membrane</keyword>
<dbReference type="Pfam" id="PF03816">
    <property type="entry name" value="LytR_cpsA_psr"/>
    <property type="match status" value="1"/>
</dbReference>
<evidence type="ECO:0000313" key="6">
    <source>
        <dbReference type="Proteomes" id="UP001319060"/>
    </source>
</evidence>
<keyword evidence="3" id="KW-0812">Transmembrane</keyword>
<name>A0ABS2ZJG2_9BACL</name>
<feature type="compositionally biased region" description="Low complexity" evidence="2">
    <location>
        <begin position="322"/>
        <end position="344"/>
    </location>
</feature>
<sequence length="344" mass="38408">MDERKRAVRRNRKKRKKRRLLLGCSFFMFVFLAIGGYMFYNVYEAANNSYSELDRGEHSKLREESVAIGKDPINILIMGIEDYSSGGGNGRTDSLMVASVNPDKNSIKMLSIPRDTYVDIEGHGQSKINHAHAYGGKELTIDTVEGLLDVPIDYYVTVNFKGFKDVIDELGGITVDVPFDFSEVSDGEAGSEKHKIYFKEGEMTLDGQEALAYVRMRKQDPRGDFGRSERQKQVIQAAIKESASVSTLLNFSDLADHIGNNIETNLSVSEMYTLKNKYAEKNIESLTLEGVDDTINGVYYYVPTEEGLANVQNELKSHLGQEVSASETTSDTETTENGSSNYSE</sequence>
<feature type="region of interest" description="Disordered" evidence="2">
    <location>
        <begin position="319"/>
        <end position="344"/>
    </location>
</feature>
<comment type="similarity">
    <text evidence="1">Belongs to the LytR/CpsA/Psr (LCP) family.</text>
</comment>
<dbReference type="Proteomes" id="UP001319060">
    <property type="component" value="Unassembled WGS sequence"/>
</dbReference>
<evidence type="ECO:0000256" key="2">
    <source>
        <dbReference type="SAM" id="MobiDB-lite"/>
    </source>
</evidence>
<dbReference type="NCBIfam" id="TIGR00350">
    <property type="entry name" value="lytR_cpsA_psr"/>
    <property type="match status" value="1"/>
</dbReference>
<feature type="transmembrane region" description="Helical" evidence="3">
    <location>
        <begin position="20"/>
        <end position="40"/>
    </location>
</feature>
<evidence type="ECO:0000256" key="3">
    <source>
        <dbReference type="SAM" id="Phobius"/>
    </source>
</evidence>
<comment type="caution">
    <text evidence="5">The sequence shown here is derived from an EMBL/GenBank/DDBJ whole genome shotgun (WGS) entry which is preliminary data.</text>
</comment>
<organism evidence="5 6">
    <name type="scientific">Fictibacillus barbaricus</name>
    <dbReference type="NCBI Taxonomy" id="182136"/>
    <lineage>
        <taxon>Bacteria</taxon>
        <taxon>Bacillati</taxon>
        <taxon>Bacillota</taxon>
        <taxon>Bacilli</taxon>
        <taxon>Bacillales</taxon>
        <taxon>Fictibacillaceae</taxon>
        <taxon>Fictibacillus</taxon>
    </lineage>
</organism>
<proteinExistence type="inferred from homology"/>
<evidence type="ECO:0000259" key="4">
    <source>
        <dbReference type="Pfam" id="PF03816"/>
    </source>
</evidence>
<evidence type="ECO:0000313" key="5">
    <source>
        <dbReference type="EMBL" id="MBN3546754.1"/>
    </source>
</evidence>
<protein>
    <submittedName>
        <fullName evidence="5">LCP family protein</fullName>
    </submittedName>
</protein>
<evidence type="ECO:0000256" key="1">
    <source>
        <dbReference type="ARBA" id="ARBA00006068"/>
    </source>
</evidence>
<dbReference type="RefSeq" id="WP_188401057.1">
    <property type="nucleotide sequence ID" value="NZ_JAFHKS010000044.1"/>
</dbReference>
<feature type="domain" description="Cell envelope-related transcriptional attenuator" evidence="4">
    <location>
        <begin position="91"/>
        <end position="243"/>
    </location>
</feature>
<reference evidence="5 6" key="1">
    <citation type="submission" date="2021-01" db="EMBL/GenBank/DDBJ databases">
        <title>Genome Sequencing of Type Strains.</title>
        <authorList>
            <person name="Lemaire J.F."/>
            <person name="Inderbitzin P."/>
            <person name="Collins S.B."/>
            <person name="Wespe N."/>
            <person name="Knight-Connoni V."/>
        </authorList>
    </citation>
    <scope>NUCLEOTIDE SEQUENCE [LARGE SCALE GENOMIC DNA]</scope>
    <source>
        <strain evidence="5 6">DSM 14730</strain>
    </source>
</reference>
<dbReference type="PANTHER" id="PTHR33392:SF10">
    <property type="entry name" value="POLYISOPRENYL-TEICHOIC ACID--PEPTIDOGLYCAN TEICHOIC ACID TRANSFERASE TAGV"/>
    <property type="match status" value="1"/>
</dbReference>
<keyword evidence="6" id="KW-1185">Reference proteome</keyword>